<proteinExistence type="predicted"/>
<dbReference type="InterPro" id="IPR036910">
    <property type="entry name" value="HMG_box_dom_sf"/>
</dbReference>
<dbReference type="GO" id="GO:0000977">
    <property type="term" value="F:RNA polymerase II transcription regulatory region sequence-specific DNA binding"/>
    <property type="evidence" value="ECO:0007669"/>
    <property type="project" value="TreeGrafter"/>
</dbReference>
<evidence type="ECO:0000256" key="4">
    <source>
        <dbReference type="ARBA" id="ARBA00023163"/>
    </source>
</evidence>
<feature type="region of interest" description="Disordered" evidence="7">
    <location>
        <begin position="608"/>
        <end position="651"/>
    </location>
</feature>
<reference evidence="10 11" key="1">
    <citation type="submission" date="2025-04" db="UniProtKB">
        <authorList>
            <consortium name="RefSeq"/>
        </authorList>
    </citation>
    <scope>IDENTIFICATION</scope>
    <source>
        <tissue evidence="10 11">Gonads</tissue>
    </source>
</reference>
<dbReference type="InterPro" id="IPR009071">
    <property type="entry name" value="HMG_box_dom"/>
</dbReference>
<keyword evidence="9" id="KW-1185">Reference proteome</keyword>
<keyword evidence="1" id="KW-0597">Phosphoprotein</keyword>
<feature type="compositionally biased region" description="Low complexity" evidence="7">
    <location>
        <begin position="343"/>
        <end position="354"/>
    </location>
</feature>
<feature type="DNA-binding region" description="HMG box" evidence="6">
    <location>
        <begin position="17"/>
        <end position="85"/>
    </location>
</feature>
<dbReference type="PANTHER" id="PTHR13059:SF10">
    <property type="entry name" value="HMG BOX TRANSCRIPTION FACTOR BBX"/>
    <property type="match status" value="1"/>
</dbReference>
<dbReference type="Gene3D" id="1.10.30.10">
    <property type="entry name" value="High mobility group box domain"/>
    <property type="match status" value="1"/>
</dbReference>
<dbReference type="CDD" id="cd21989">
    <property type="entry name" value="HMG-box_HBP2"/>
    <property type="match status" value="1"/>
</dbReference>
<evidence type="ECO:0000256" key="7">
    <source>
        <dbReference type="SAM" id="MobiDB-lite"/>
    </source>
</evidence>
<evidence type="ECO:0000256" key="1">
    <source>
        <dbReference type="ARBA" id="ARBA00022553"/>
    </source>
</evidence>
<feature type="domain" description="HMG box" evidence="8">
    <location>
        <begin position="17"/>
        <end position="85"/>
    </location>
</feature>
<keyword evidence="5 6" id="KW-0539">Nucleus</keyword>
<dbReference type="OrthoDB" id="2377365at2759"/>
<dbReference type="SMART" id="SM00398">
    <property type="entry name" value="HMG"/>
    <property type="match status" value="1"/>
</dbReference>
<dbReference type="RefSeq" id="XP_013420919.1">
    <property type="nucleotide sequence ID" value="XM_013565465.1"/>
</dbReference>
<evidence type="ECO:0000256" key="5">
    <source>
        <dbReference type="ARBA" id="ARBA00023242"/>
    </source>
</evidence>
<dbReference type="KEGG" id="lak:106181162"/>
<evidence type="ECO:0000256" key="2">
    <source>
        <dbReference type="ARBA" id="ARBA00023015"/>
    </source>
</evidence>
<dbReference type="SUPFAM" id="SSF47095">
    <property type="entry name" value="HMG-box"/>
    <property type="match status" value="1"/>
</dbReference>
<feature type="region of interest" description="Disordered" evidence="7">
    <location>
        <begin position="410"/>
        <end position="464"/>
    </location>
</feature>
<dbReference type="PANTHER" id="PTHR13059">
    <property type="entry name" value="HMG-BOX TRANSCRIPTION FACTOR BBX"/>
    <property type="match status" value="1"/>
</dbReference>
<dbReference type="AlphaFoldDB" id="A0A1S3KEN5"/>
<evidence type="ECO:0000313" key="10">
    <source>
        <dbReference type="RefSeq" id="XP_013420917.1"/>
    </source>
</evidence>
<dbReference type="GeneID" id="106181162"/>
<keyword evidence="4" id="KW-0804">Transcription</keyword>
<feature type="region of interest" description="Disordered" evidence="7">
    <location>
        <begin position="343"/>
        <end position="387"/>
    </location>
</feature>
<dbReference type="GO" id="GO:0000981">
    <property type="term" value="F:DNA-binding transcription factor activity, RNA polymerase II-specific"/>
    <property type="evidence" value="ECO:0007669"/>
    <property type="project" value="TreeGrafter"/>
</dbReference>
<dbReference type="PROSITE" id="PS50118">
    <property type="entry name" value="HMG_BOX_2"/>
    <property type="match status" value="1"/>
</dbReference>
<accession>A0A1S3KEN5</accession>
<dbReference type="InterPro" id="IPR052412">
    <property type="entry name" value="CC-Dev_Transcription_Reg"/>
</dbReference>
<keyword evidence="3 6" id="KW-0238">DNA-binding</keyword>
<dbReference type="STRING" id="7574.A0A1S3KEN5"/>
<evidence type="ECO:0000313" key="9">
    <source>
        <dbReference type="Proteomes" id="UP000085678"/>
    </source>
</evidence>
<keyword evidence="2" id="KW-0805">Transcription regulation</keyword>
<evidence type="ECO:0000313" key="11">
    <source>
        <dbReference type="RefSeq" id="XP_013420919.1"/>
    </source>
</evidence>
<name>A0A1S3KEN5_LINAN</name>
<dbReference type="Pfam" id="PF00505">
    <property type="entry name" value="HMG_box"/>
    <property type="match status" value="1"/>
</dbReference>
<dbReference type="GO" id="GO:0005634">
    <property type="term" value="C:nucleus"/>
    <property type="evidence" value="ECO:0007669"/>
    <property type="project" value="UniProtKB-UniRule"/>
</dbReference>
<evidence type="ECO:0000256" key="6">
    <source>
        <dbReference type="PROSITE-ProRule" id="PRU00267"/>
    </source>
</evidence>
<evidence type="ECO:0000256" key="3">
    <source>
        <dbReference type="ARBA" id="ARBA00023125"/>
    </source>
</evidence>
<gene>
    <name evidence="10 11" type="primary">LOC106181162</name>
</gene>
<sequence length="651" mass="71553">MMDVLEENVTGSEESPVKRPMNAFLIFCKRHRSVVKEKHPNLDNRSITRILGDLWAKLDSHEKKLYTDLAKQYKEAFMKANPDFKWHNPGKITETTSKPVTRPSNARVVVQTKRSSSGFAEQESDGGMEVQGHVVQGQGQEGEMYEDVNDNHPNSITTGKFKLADPVNMGGLNLLLAATQQGKSPPGGSTKQDNTDSKPNEALMELAEMCSSKLHHRDPKAADHLTATITNQMKTICMLSNDKDAVEMASVVQNQIARERFLNERKEYSLANVEGKKVVNSVIEQLYLSHQNGNLPSQETHFQQGESFFGNKANARCNDMNTNSHSNGISESLINNNVLSQSSMSLDVDSSESSQHSEAHAETENEASNKPPKMTFSDDQAGFCDELQGPQSSWSAMLFKTKSHELLSSIDGSTVQDKHSRRSWAAPERPQSSENLTPCPRAEDESPPLKLTRRRNMSESDKLDRARKYKTGTFDLEAQIASLPACSIDDLSRRRSKSFSLRKRHHSEGSKRHSYGELTIERASSLCDVKISTFAGGRLEPVAPSSLVGSQKRKARKTSITHLVPFGQTEEEEREKETGLTSILCNPNQTILKVPGAGSLRPGAAPLVAIPGANDQSLPSDDALTSKPGSSGGGKEDLTMVNVSTGIAEVH</sequence>
<dbReference type="Proteomes" id="UP000085678">
    <property type="component" value="Unplaced"/>
</dbReference>
<organism evidence="9 11">
    <name type="scientific">Lingula anatina</name>
    <name type="common">Brachiopod</name>
    <name type="synonym">Lingula unguis</name>
    <dbReference type="NCBI Taxonomy" id="7574"/>
    <lineage>
        <taxon>Eukaryota</taxon>
        <taxon>Metazoa</taxon>
        <taxon>Spiralia</taxon>
        <taxon>Lophotrochozoa</taxon>
        <taxon>Brachiopoda</taxon>
        <taxon>Linguliformea</taxon>
        <taxon>Lingulata</taxon>
        <taxon>Lingulida</taxon>
        <taxon>Linguloidea</taxon>
        <taxon>Lingulidae</taxon>
        <taxon>Lingula</taxon>
    </lineage>
</organism>
<evidence type="ECO:0000259" key="8">
    <source>
        <dbReference type="PROSITE" id="PS50118"/>
    </source>
</evidence>
<dbReference type="InterPro" id="IPR049523">
    <property type="entry name" value="BBX_HMG-box"/>
</dbReference>
<dbReference type="RefSeq" id="XP_013420917.1">
    <property type="nucleotide sequence ID" value="XM_013565463.1"/>
</dbReference>
<protein>
    <submittedName>
        <fullName evidence="10 11">Uncharacterized protein LOC106181162 isoform X1</fullName>
    </submittedName>
</protein>